<feature type="domain" description="Cellulose synthase RING-type zinc finger" evidence="23">
    <location>
        <begin position="994"/>
        <end position="1045"/>
    </location>
</feature>
<dbReference type="SUPFAM" id="SSF57850">
    <property type="entry name" value="RING/U-box"/>
    <property type="match status" value="2"/>
</dbReference>
<feature type="transmembrane region" description="Helical" evidence="21">
    <location>
        <begin position="817"/>
        <end position="838"/>
    </location>
</feature>
<comment type="cofactor">
    <cofactor evidence="21">
        <name>Zn(2+)</name>
        <dbReference type="ChEBI" id="CHEBI:29105"/>
    </cofactor>
    <text evidence="21">Binds 2 Zn(2+) ions per subunit.</text>
</comment>
<feature type="region of interest" description="Disordered" evidence="22">
    <location>
        <begin position="163"/>
        <end position="205"/>
    </location>
</feature>
<feature type="binding site" evidence="19">
    <location>
        <position position="1301"/>
    </location>
    <ligand>
        <name>UDP-alpha-D-glucose</name>
        <dbReference type="ChEBI" id="CHEBI:58885"/>
    </ligand>
</feature>
<dbReference type="Pfam" id="PF14569">
    <property type="entry name" value="zf-UDP"/>
    <property type="match status" value="2"/>
</dbReference>
<keyword evidence="25" id="KW-1185">Reference proteome</keyword>
<evidence type="ECO:0000256" key="11">
    <source>
        <dbReference type="ARBA" id="ARBA00022833"/>
    </source>
</evidence>
<evidence type="ECO:0000256" key="4">
    <source>
        <dbReference type="ARBA" id="ARBA00007548"/>
    </source>
</evidence>
<comment type="caution">
    <text evidence="21">Lacks conserved residue(s) required for the propagation of feature annotation.</text>
</comment>
<evidence type="ECO:0000256" key="8">
    <source>
        <dbReference type="ARBA" id="ARBA00022692"/>
    </source>
</evidence>
<keyword evidence="14 21" id="KW-0472">Membrane</keyword>
<evidence type="ECO:0000256" key="18">
    <source>
        <dbReference type="PIRSR" id="PIRSR605150-1"/>
    </source>
</evidence>
<dbReference type="Gene3D" id="3.90.550.10">
    <property type="entry name" value="Spore Coat Polysaccharide Biosynthesis Protein SpsA, Chain A"/>
    <property type="match status" value="2"/>
</dbReference>
<dbReference type="Pfam" id="PF03552">
    <property type="entry name" value="Cellulose_synt"/>
    <property type="match status" value="2"/>
</dbReference>
<name>A0AAW0KQV7_QUESU</name>
<evidence type="ECO:0000256" key="21">
    <source>
        <dbReference type="RuleBase" id="RU361116"/>
    </source>
</evidence>
<feature type="transmembrane region" description="Helical" evidence="21">
    <location>
        <begin position="930"/>
        <end position="952"/>
    </location>
</feature>
<dbReference type="InterPro" id="IPR027934">
    <property type="entry name" value="CES_Znf_RING"/>
</dbReference>
<dbReference type="Proteomes" id="UP000237347">
    <property type="component" value="Unassembled WGS sequence"/>
</dbReference>
<dbReference type="PANTHER" id="PTHR13301">
    <property type="entry name" value="X-BOX TRANSCRIPTION FACTOR-RELATED"/>
    <property type="match status" value="1"/>
</dbReference>
<keyword evidence="7 21" id="KW-0808">Transferase</keyword>
<dbReference type="GO" id="GO:0016760">
    <property type="term" value="F:cellulose synthase (UDP-forming) activity"/>
    <property type="evidence" value="ECO:0007669"/>
    <property type="project" value="UniProtKB-EC"/>
</dbReference>
<feature type="transmembrane region" description="Helical" evidence="21">
    <location>
        <begin position="964"/>
        <end position="982"/>
    </location>
</feature>
<dbReference type="EMBL" id="PKMF04000235">
    <property type="protein sequence ID" value="KAK7841742.1"/>
    <property type="molecule type" value="Genomic_DNA"/>
</dbReference>
<evidence type="ECO:0000256" key="5">
    <source>
        <dbReference type="ARBA" id="ARBA00022475"/>
    </source>
</evidence>
<comment type="caution">
    <text evidence="24">The sequence shown here is derived from an EMBL/GenBank/DDBJ whole genome shotgun (WGS) entry which is preliminary data.</text>
</comment>
<dbReference type="Gene3D" id="3.30.40.10">
    <property type="entry name" value="Zinc/RING finger domain, C3HC4 (zinc finger)"/>
    <property type="match status" value="2"/>
</dbReference>
<accession>A0AAW0KQV7</accession>
<feature type="transmembrane region" description="Helical" evidence="21">
    <location>
        <begin position="1947"/>
        <end position="1967"/>
    </location>
</feature>
<keyword evidence="9 21" id="KW-0479">Metal-binding</keyword>
<keyword evidence="5 21" id="KW-1003">Cell membrane</keyword>
<evidence type="ECO:0000256" key="20">
    <source>
        <dbReference type="PIRSR" id="PIRSR605150-3"/>
    </source>
</evidence>
<evidence type="ECO:0000313" key="24">
    <source>
        <dbReference type="EMBL" id="KAK7841742.1"/>
    </source>
</evidence>
<dbReference type="EC" id="2.4.1.12" evidence="21"/>
<dbReference type="InterPro" id="IPR005150">
    <property type="entry name" value="Cellulose_synth"/>
</dbReference>
<keyword evidence="12 21" id="KW-0135">Cellulose biosynthesis</keyword>
<evidence type="ECO:0000256" key="13">
    <source>
        <dbReference type="ARBA" id="ARBA00022989"/>
    </source>
</evidence>
<evidence type="ECO:0000313" key="25">
    <source>
        <dbReference type="Proteomes" id="UP000237347"/>
    </source>
</evidence>
<evidence type="ECO:0000256" key="6">
    <source>
        <dbReference type="ARBA" id="ARBA00022676"/>
    </source>
</evidence>
<feature type="binding site" evidence="19">
    <location>
        <position position="1271"/>
    </location>
    <ligand>
        <name>UDP-alpha-D-glucose</name>
        <dbReference type="ChEBI" id="CHEBI:58885"/>
    </ligand>
</feature>
<dbReference type="GO" id="GO:0005886">
    <property type="term" value="C:plasma membrane"/>
    <property type="evidence" value="ECO:0007669"/>
    <property type="project" value="UniProtKB-SubCell"/>
</dbReference>
<evidence type="ECO:0000256" key="22">
    <source>
        <dbReference type="SAM" id="MobiDB-lite"/>
    </source>
</evidence>
<feature type="compositionally biased region" description="Basic and acidic residues" evidence="22">
    <location>
        <begin position="1136"/>
        <end position="1147"/>
    </location>
</feature>
<comment type="catalytic activity">
    <reaction evidence="17 21">
        <text>[(1-&gt;4)-beta-D-glucosyl](n) + UDP-alpha-D-glucose = [(1-&gt;4)-beta-D-glucosyl](n+1) + UDP + H(+)</text>
        <dbReference type="Rhea" id="RHEA:19929"/>
        <dbReference type="Rhea" id="RHEA-COMP:10033"/>
        <dbReference type="Rhea" id="RHEA-COMP:10034"/>
        <dbReference type="ChEBI" id="CHEBI:15378"/>
        <dbReference type="ChEBI" id="CHEBI:18246"/>
        <dbReference type="ChEBI" id="CHEBI:58223"/>
        <dbReference type="ChEBI" id="CHEBI:58885"/>
        <dbReference type="EC" id="2.4.1.12"/>
    </reaction>
</comment>
<dbReference type="InterPro" id="IPR013083">
    <property type="entry name" value="Znf_RING/FYVE/PHD"/>
</dbReference>
<evidence type="ECO:0000256" key="1">
    <source>
        <dbReference type="ARBA" id="ARBA00001936"/>
    </source>
</evidence>
<gene>
    <name evidence="24" type="primary">CESA8_0</name>
    <name evidence="24" type="ORF">CFP56_015040</name>
</gene>
<comment type="pathway">
    <text evidence="3 21">Glycan metabolism; plant cellulose biosynthesis.</text>
</comment>
<evidence type="ECO:0000256" key="12">
    <source>
        <dbReference type="ARBA" id="ARBA00022916"/>
    </source>
</evidence>
<evidence type="ECO:0000256" key="14">
    <source>
        <dbReference type="ARBA" id="ARBA00023136"/>
    </source>
</evidence>
<evidence type="ECO:0000256" key="10">
    <source>
        <dbReference type="ARBA" id="ARBA00022771"/>
    </source>
</evidence>
<feature type="region of interest" description="Disordered" evidence="22">
    <location>
        <begin position="1128"/>
        <end position="1160"/>
    </location>
</feature>
<protein>
    <recommendedName>
        <fullName evidence="21">Cellulose synthase</fullName>
        <ecNumber evidence="21">2.4.1.12</ecNumber>
    </recommendedName>
</protein>
<dbReference type="FunFam" id="3.90.550.10:FF:000009">
    <property type="entry name" value="Cellulose synthase"/>
    <property type="match status" value="2"/>
</dbReference>
<feature type="transmembrane region" description="Helical" evidence="21">
    <location>
        <begin position="1835"/>
        <end position="1855"/>
    </location>
</feature>
<comment type="cofactor">
    <cofactor evidence="1">
        <name>Mn(2+)</name>
        <dbReference type="ChEBI" id="CHEBI:29035"/>
    </cofactor>
</comment>
<evidence type="ECO:0000256" key="9">
    <source>
        <dbReference type="ARBA" id="ARBA00022723"/>
    </source>
</evidence>
<feature type="transmembrane region" description="Helical" evidence="21">
    <location>
        <begin position="1913"/>
        <end position="1935"/>
    </location>
</feature>
<feature type="transmembrane region" description="Helical" evidence="21">
    <location>
        <begin position="850"/>
        <end position="874"/>
    </location>
</feature>
<evidence type="ECO:0000256" key="16">
    <source>
        <dbReference type="ARBA" id="ARBA00023316"/>
    </source>
</evidence>
<feature type="transmembrane region" description="Helical" evidence="21">
    <location>
        <begin position="1764"/>
        <end position="1785"/>
    </location>
</feature>
<evidence type="ECO:0000256" key="2">
    <source>
        <dbReference type="ARBA" id="ARBA00004651"/>
    </source>
</evidence>
<feature type="domain" description="Cellulose synthase RING-type zinc finger" evidence="23">
    <location>
        <begin position="49"/>
        <end position="98"/>
    </location>
</feature>
<feature type="compositionally biased region" description="Polar residues" evidence="22">
    <location>
        <begin position="110"/>
        <end position="125"/>
    </location>
</feature>
<dbReference type="SUPFAM" id="SSF53448">
    <property type="entry name" value="Nucleotide-diphospho-sugar transferases"/>
    <property type="match status" value="2"/>
</dbReference>
<sequence length="1988" mass="223389">MHAPPLLHSHHHTLLPGAKGYHSYQTSIHTLTKSETETNMMEPEHGVPAVCNSCGEHDNTGEVFVACHVCNFSICKACADLEIKEGQKLCLRCGAPYGENSVDDAELKESGNQSTMAAHPNNSQDVGHHARRISNMSSVDIETNDESGHPIWKNRVESWKDKKNKKKKAATKAEILTEKDDQVPSEQQMEEEEKQSPEAPEALSSVIPIPPNQIKPYRVVIITRLIILALFFYYRITHPVDGAYGLWLTSIICEIWFALSWILDQFPKWSPINRVTYIDKLSASTVDPMKEPPLITANTVLSILAMDYPVDKVCCYLSDDGASMLSFESLVETADFARKWVPFCKKFAIEPRTPEFYFAQKFDYLKDKVQPSFVKDRRAIKRGYEEFKVRINALVAKFQKKPEEGWAMQDGRPWPGNDSNEHTGMIQVFLGHSGAHDVEGNELPRLVYVSREKRPVYRHHKKAGAENALIRVSAVLTNAPYILNLDCDHYVNNSKAVREAMCFLMDPQVGRDVCYVQFPNRFDGIDRSDRYANRNTVFFDINMKGLDGIQGPVYVGTGCVFNRQALYGYGPPSLPGLPTAPPPSRSWFGKRFSKEPSKDPSEVYRDAKQEELDAGIFNLKEIENYDQNERSLLISQMSLERTFGTSSVFIESTLMENGGVPESADPSTLIKEAIHVISCGYELKTSWGREIGWIYGSVTEDILTGFKMHCRGWRSIYCMPLRPAFKGSVPLNLSDRLHQVLRWALGSVEIFLSRHCPLWYGYAAGRLKWLQRLAYINTVVYPFTSFPLVVYCTIPAICLLAGKFIVATDTMTNLGNLLYLGLTISIIVTNVIEMWWSGVSIQDWWRNEQFWVIGGVSSHLFAVFQGFLNLMGGIDTNFTVTAKAADDIEFGDLYIVKWTTLLIPPTTLIIINIVGIVAGFSDALNKGIGAWGPLFGKNFFAFWVISHLFPFMKGLMGRQNRTPTIVVLWSVLLASVFSLIWVKIDPFVNKSGVPVCNSCGEQVGVNANGELFVACHECNFSICKACVDLEIKEGRKLCLRCGAPYDGTLCVFSIKLIVSLNSLENSLDDAEMKVSANRSTMAAHLSDPQEVGLHARHVSSVSTVDSELNDESGNPIWKNRVESWKDKKNKKKKTASKAEIKAEKDDQVPSEQQMEEKLSPDAAQPLSAIIPIPSTKLTPYRAVIIMRLVILSLFFHYRITHPVDSAFGLWLTSVICEIWFAFSWVLDQFPKWSPINRETFIDRLSARFEREGEPSQLAAVDFFVSTVDPLKEPPLITANTVLSILAVDYPVDKVSCYLSDDGAAMLTFESLVETSEFARKWVPFCKKFAIEPRAPEFYFAQKIDYLKDKVQPSFVKERRAMKRDYEEFKVRINGLVAKAQKTPEEGWTMQDGTSWPGNNTRDHPGMIQVFLGHTGAHDIEGNELPRLVYVSREKRPGYQHHKKAGAENALVRVSAVLTNAPYILNLDCDHYVNNSKAVREAMCFLMDPQVGRDLCYVQFPQRFDGIDRSDRYANRNTVFFDVNMKGLDGLQGPVYVGTGCVFNRQALYGYGPSSMPSLPKSSSSSCSWCGCCSCCCPSKKTPKDPSDVYRDAKREELDAAIFNLREIDNYDEHERSMLISQMSFEKTFGLSSVFIESTLMENGGVPESVNPAALINEAIHVIGCGYEEKTAWGKEIGWIYGSVTEDILTGFKMHCRGWRSIYCMPVRPAFKGSAPINLSDRLHQVLRWALGSVEIFLSRHCPLWYGFAGGRLKWLQRLAYTNTIVYPFTSLPLIAYCTIPAVCLLTGKFIIPTLSNLASTLFLGLFMSIIVTSVLELRWSGISIEDWWRNEQFWVIGGVSAHLFAVFQGFLKMLAGVDTNFTVTSKGADDGEFGELYIVKWTTVLIPPTTLIIINLVGVVAGFSDALNKGYEAWGPLFGKVFFAFWVILHLYPFLKGLMGRQNRTPTIVVLWSVLLASVFSLVWVRINPFVGKADNSSLSQGCISIDC</sequence>
<dbReference type="InterPro" id="IPR029044">
    <property type="entry name" value="Nucleotide-diphossugar_trans"/>
</dbReference>
<feature type="transmembrane region" description="Helical" evidence="21">
    <location>
        <begin position="1797"/>
        <end position="1815"/>
    </location>
</feature>
<comment type="subcellular location">
    <subcellularLocation>
        <location evidence="2 21">Cell membrane</location>
        <topology evidence="2 21">Multi-pass membrane protein</topology>
    </subcellularLocation>
</comment>
<evidence type="ECO:0000259" key="23">
    <source>
        <dbReference type="Pfam" id="PF14569"/>
    </source>
</evidence>
<evidence type="ECO:0000256" key="3">
    <source>
        <dbReference type="ARBA" id="ARBA00004768"/>
    </source>
</evidence>
<dbReference type="GO" id="GO:0030244">
    <property type="term" value="P:cellulose biosynthetic process"/>
    <property type="evidence" value="ECO:0007669"/>
    <property type="project" value="UniProtKB-KW"/>
</dbReference>
<evidence type="ECO:0000256" key="7">
    <source>
        <dbReference type="ARBA" id="ARBA00022679"/>
    </source>
</evidence>
<feature type="transmembrane region" description="Helical" evidence="21">
    <location>
        <begin position="895"/>
        <end position="918"/>
    </location>
</feature>
<feature type="binding site" evidence="19">
    <location>
        <position position="1442"/>
    </location>
    <ligand>
        <name>UDP-alpha-D-glucose</name>
        <dbReference type="ChEBI" id="CHEBI:58885"/>
    </ligand>
</feature>
<reference evidence="24 25" key="1">
    <citation type="journal article" date="2018" name="Sci. Data">
        <title>The draft genome sequence of cork oak.</title>
        <authorList>
            <person name="Ramos A.M."/>
            <person name="Usie A."/>
            <person name="Barbosa P."/>
            <person name="Barros P.M."/>
            <person name="Capote T."/>
            <person name="Chaves I."/>
            <person name="Simoes F."/>
            <person name="Abreu I."/>
            <person name="Carrasquinho I."/>
            <person name="Faro C."/>
            <person name="Guimaraes J.B."/>
            <person name="Mendonca D."/>
            <person name="Nobrega F."/>
            <person name="Rodrigues L."/>
            <person name="Saibo N.J.M."/>
            <person name="Varela M.C."/>
            <person name="Egas C."/>
            <person name="Matos J."/>
            <person name="Miguel C.M."/>
            <person name="Oliveira M.M."/>
            <person name="Ricardo C.P."/>
            <person name="Goncalves S."/>
        </authorList>
    </citation>
    <scope>NUCLEOTIDE SEQUENCE [LARGE SCALE GENOMIC DNA]</scope>
    <source>
        <strain evidence="25">cv. HL8</strain>
    </source>
</reference>
<keyword evidence="11 21" id="KW-0862">Zinc</keyword>
<dbReference type="GO" id="GO:0071555">
    <property type="term" value="P:cell wall organization"/>
    <property type="evidence" value="ECO:0007669"/>
    <property type="project" value="UniProtKB-KW"/>
</dbReference>
<keyword evidence="16 21" id="KW-0961">Cell wall biogenesis/degradation</keyword>
<feature type="region of interest" description="Disordered" evidence="22">
    <location>
        <begin position="109"/>
        <end position="129"/>
    </location>
</feature>
<dbReference type="GO" id="GO:0008270">
    <property type="term" value="F:zinc ion binding"/>
    <property type="evidence" value="ECO:0007669"/>
    <property type="project" value="UniProtKB-KW"/>
</dbReference>
<keyword evidence="10 21" id="KW-0863">Zinc-finger</keyword>
<feature type="active site" evidence="18">
    <location>
        <position position="1301"/>
    </location>
</feature>
<feature type="binding site" evidence="19">
    <location>
        <position position="1265"/>
    </location>
    <ligand>
        <name>UDP-alpha-D-glucose</name>
        <dbReference type="ChEBI" id="CHEBI:58885"/>
    </ligand>
</feature>
<keyword evidence="8 21" id="KW-0812">Transmembrane</keyword>
<organism evidence="24 25">
    <name type="scientific">Quercus suber</name>
    <name type="common">Cork oak</name>
    <dbReference type="NCBI Taxonomy" id="58331"/>
    <lineage>
        <taxon>Eukaryota</taxon>
        <taxon>Viridiplantae</taxon>
        <taxon>Streptophyta</taxon>
        <taxon>Embryophyta</taxon>
        <taxon>Tracheophyta</taxon>
        <taxon>Spermatophyta</taxon>
        <taxon>Magnoliopsida</taxon>
        <taxon>eudicotyledons</taxon>
        <taxon>Gunneridae</taxon>
        <taxon>Pentapetalae</taxon>
        <taxon>rosids</taxon>
        <taxon>fabids</taxon>
        <taxon>Fagales</taxon>
        <taxon>Fagaceae</taxon>
        <taxon>Quercus</taxon>
    </lineage>
</organism>
<proteinExistence type="inferred from homology"/>
<feature type="binding site" evidence="19">
    <location>
        <position position="1272"/>
    </location>
    <ligand>
        <name>UDP-alpha-D-glucose</name>
        <dbReference type="ChEBI" id="CHEBI:58885"/>
    </ligand>
</feature>
<keyword evidence="15" id="KW-0464">Manganese</keyword>
<comment type="similarity">
    <text evidence="4 21">Belongs to the glycosyltransferase 2 family. Plant cellulose synthase subfamily.</text>
</comment>
<feature type="binding site" evidence="20">
    <location>
        <position position="1467"/>
    </location>
    <ligand>
        <name>Mn(2+)</name>
        <dbReference type="ChEBI" id="CHEBI:29035"/>
    </ligand>
</feature>
<evidence type="ECO:0000256" key="19">
    <source>
        <dbReference type="PIRSR" id="PIRSR605150-2"/>
    </source>
</evidence>
<keyword evidence="13 21" id="KW-1133">Transmembrane helix</keyword>
<feature type="active site" evidence="18">
    <location>
        <position position="1686"/>
    </location>
</feature>
<feature type="transmembrane region" description="Helical" evidence="21">
    <location>
        <begin position="1876"/>
        <end position="1901"/>
    </location>
</feature>
<feature type="binding site" evidence="20">
    <location>
        <position position="1443"/>
    </location>
    <ligand>
        <name>Mn(2+)</name>
        <dbReference type="ChEBI" id="CHEBI:29035"/>
    </ligand>
</feature>
<evidence type="ECO:0000256" key="15">
    <source>
        <dbReference type="ARBA" id="ARBA00023211"/>
    </source>
</evidence>
<keyword evidence="6 21" id="KW-0328">Glycosyltransferase</keyword>
<evidence type="ECO:0000256" key="17">
    <source>
        <dbReference type="ARBA" id="ARBA00048682"/>
    </source>
</evidence>
<feature type="transmembrane region" description="Helical" evidence="21">
    <location>
        <begin position="780"/>
        <end position="805"/>
    </location>
</feature>